<dbReference type="AlphaFoldDB" id="A0A4U1B5P5"/>
<evidence type="ECO:0000256" key="5">
    <source>
        <dbReference type="ARBA" id="ARBA00022801"/>
    </source>
</evidence>
<gene>
    <name evidence="8" type="primary">glpQ</name>
    <name evidence="8" type="ORF">E8M12_07080</name>
</gene>
<keyword evidence="9" id="KW-1185">Reference proteome</keyword>
<evidence type="ECO:0000256" key="4">
    <source>
        <dbReference type="ARBA" id="ARBA00022798"/>
    </source>
</evidence>
<dbReference type="GO" id="GO:0006629">
    <property type="term" value="P:lipid metabolic process"/>
    <property type="evidence" value="ECO:0007669"/>
    <property type="project" value="InterPro"/>
</dbReference>
<evidence type="ECO:0000259" key="7">
    <source>
        <dbReference type="PROSITE" id="PS51704"/>
    </source>
</evidence>
<keyword evidence="3" id="KW-0732">Signal</keyword>
<dbReference type="GO" id="GO:0006071">
    <property type="term" value="P:glycerol metabolic process"/>
    <property type="evidence" value="ECO:0007669"/>
    <property type="project" value="UniProtKB-KW"/>
</dbReference>
<evidence type="ECO:0000313" key="8">
    <source>
        <dbReference type="EMBL" id="TKB45691.1"/>
    </source>
</evidence>
<dbReference type="EMBL" id="SWDB01000014">
    <property type="protein sequence ID" value="TKB45691.1"/>
    <property type="molecule type" value="Genomic_DNA"/>
</dbReference>
<dbReference type="PANTHER" id="PTHR43620:SF7">
    <property type="entry name" value="GLYCEROPHOSPHODIESTER PHOSPHODIESTERASE GDPD5-RELATED"/>
    <property type="match status" value="1"/>
</dbReference>
<evidence type="ECO:0000256" key="3">
    <source>
        <dbReference type="ARBA" id="ARBA00022729"/>
    </source>
</evidence>
<evidence type="ECO:0000256" key="6">
    <source>
        <dbReference type="ARBA" id="ARBA00047512"/>
    </source>
</evidence>
<dbReference type="InterPro" id="IPR017946">
    <property type="entry name" value="PLC-like_Pdiesterase_TIM-brl"/>
</dbReference>
<dbReference type="GO" id="GO:0042597">
    <property type="term" value="C:periplasmic space"/>
    <property type="evidence" value="ECO:0007669"/>
    <property type="project" value="TreeGrafter"/>
</dbReference>
<dbReference type="Pfam" id="PF03009">
    <property type="entry name" value="GDPD"/>
    <property type="match status" value="1"/>
</dbReference>
<sequence length="350" mass="40426">MIFTSSTLYRRCWLLLLITALLWAGQISAARVSQGPLIIAHRGASGYLPEHTLASKALAHAMNADFLEQDVVMTRDNRLIVFHDLVLQHKTNVAAKYPGRKRFDGNYYVIDFTLAEIRQLDLTPPQSSPDRFPYVTKALKIPTLDEEITFIQGLNLTRHTQVGLYIEIKAPWFHRQQDKDITSALFALLLTRKEELTDTPVFLQSFDPNSLITLREKLDRVRWYLPLIQLIANDDWQQAYQQIDGKSQPYNFQRFLEEDGLREISSYAHGIGISIDHVFAEDCSYQGGKRWIQQAQNIGLIVHAYTFRRDKLPACTTSFRQLHQLFFSELNIDGIFTDYPDISADFRDNR</sequence>
<dbReference type="OrthoDB" id="9795622at2"/>
<evidence type="ECO:0000313" key="9">
    <source>
        <dbReference type="Proteomes" id="UP000307999"/>
    </source>
</evidence>
<protein>
    <recommendedName>
        <fullName evidence="2">glycerophosphodiester phosphodiesterase</fullName>
        <ecNumber evidence="2">3.1.4.46</ecNumber>
    </recommendedName>
</protein>
<dbReference type="GO" id="GO:0008889">
    <property type="term" value="F:glycerophosphodiester phosphodiesterase activity"/>
    <property type="evidence" value="ECO:0007669"/>
    <property type="project" value="UniProtKB-EC"/>
</dbReference>
<evidence type="ECO:0000256" key="1">
    <source>
        <dbReference type="ARBA" id="ARBA00007277"/>
    </source>
</evidence>
<comment type="catalytic activity">
    <reaction evidence="6">
        <text>a sn-glycero-3-phosphodiester + H2O = an alcohol + sn-glycerol 3-phosphate + H(+)</text>
        <dbReference type="Rhea" id="RHEA:12969"/>
        <dbReference type="ChEBI" id="CHEBI:15377"/>
        <dbReference type="ChEBI" id="CHEBI:15378"/>
        <dbReference type="ChEBI" id="CHEBI:30879"/>
        <dbReference type="ChEBI" id="CHEBI:57597"/>
        <dbReference type="ChEBI" id="CHEBI:83408"/>
        <dbReference type="EC" id="3.1.4.46"/>
    </reaction>
</comment>
<keyword evidence="4" id="KW-0319">Glycerol metabolism</keyword>
<reference evidence="8 9" key="1">
    <citation type="submission" date="2019-04" db="EMBL/GenBank/DDBJ databases">
        <title>Thalassotalea guangxiensis sp. nov., isolated from sediment of the coastal wetland.</title>
        <authorList>
            <person name="Zheng S."/>
            <person name="Zhang D."/>
        </authorList>
    </citation>
    <scope>NUCLEOTIDE SEQUENCE [LARGE SCALE GENOMIC DNA]</scope>
    <source>
        <strain evidence="8 9">ZS-4</strain>
    </source>
</reference>
<comment type="similarity">
    <text evidence="1">Belongs to the glycerophosphoryl diester phosphodiesterase family.</text>
</comment>
<keyword evidence="5 8" id="KW-0378">Hydrolase</keyword>
<dbReference type="PANTHER" id="PTHR43620">
    <property type="entry name" value="GLYCEROPHOSPHORYL DIESTER PHOSPHODIESTERASE"/>
    <property type="match status" value="1"/>
</dbReference>
<dbReference type="Gene3D" id="3.20.20.190">
    <property type="entry name" value="Phosphatidylinositol (PI) phosphodiesterase"/>
    <property type="match status" value="1"/>
</dbReference>
<proteinExistence type="inferred from homology"/>
<dbReference type="SUPFAM" id="SSF51695">
    <property type="entry name" value="PLC-like phosphodiesterases"/>
    <property type="match status" value="1"/>
</dbReference>
<comment type="caution">
    <text evidence="8">The sequence shown here is derived from an EMBL/GenBank/DDBJ whole genome shotgun (WGS) entry which is preliminary data.</text>
</comment>
<feature type="domain" description="GP-PDE" evidence="7">
    <location>
        <begin position="36"/>
        <end position="347"/>
    </location>
</feature>
<dbReference type="PROSITE" id="PS51704">
    <property type="entry name" value="GP_PDE"/>
    <property type="match status" value="1"/>
</dbReference>
<dbReference type="InterPro" id="IPR030395">
    <property type="entry name" value="GP_PDE_dom"/>
</dbReference>
<dbReference type="Proteomes" id="UP000307999">
    <property type="component" value="Unassembled WGS sequence"/>
</dbReference>
<dbReference type="EC" id="3.1.4.46" evidence="2"/>
<organism evidence="8 9">
    <name type="scientific">Thalassotalea mangrovi</name>
    <dbReference type="NCBI Taxonomy" id="2572245"/>
    <lineage>
        <taxon>Bacteria</taxon>
        <taxon>Pseudomonadati</taxon>
        <taxon>Pseudomonadota</taxon>
        <taxon>Gammaproteobacteria</taxon>
        <taxon>Alteromonadales</taxon>
        <taxon>Colwelliaceae</taxon>
        <taxon>Thalassotalea</taxon>
    </lineage>
</organism>
<name>A0A4U1B5P5_9GAMM</name>
<dbReference type="NCBIfam" id="NF008354">
    <property type="entry name" value="PRK11143.1"/>
    <property type="match status" value="1"/>
</dbReference>
<evidence type="ECO:0000256" key="2">
    <source>
        <dbReference type="ARBA" id="ARBA00012247"/>
    </source>
</evidence>
<accession>A0A4U1B5P5</accession>